<name>A0A6A6B1Z8_9PEZI</name>
<dbReference type="RefSeq" id="XP_033393003.1">
    <property type="nucleotide sequence ID" value="XM_033535029.1"/>
</dbReference>
<organism evidence="1 2">
    <name type="scientific">Aplosporella prunicola CBS 121167</name>
    <dbReference type="NCBI Taxonomy" id="1176127"/>
    <lineage>
        <taxon>Eukaryota</taxon>
        <taxon>Fungi</taxon>
        <taxon>Dikarya</taxon>
        <taxon>Ascomycota</taxon>
        <taxon>Pezizomycotina</taxon>
        <taxon>Dothideomycetes</taxon>
        <taxon>Dothideomycetes incertae sedis</taxon>
        <taxon>Botryosphaeriales</taxon>
        <taxon>Aplosporellaceae</taxon>
        <taxon>Aplosporella</taxon>
    </lineage>
</organism>
<gene>
    <name evidence="1" type="ORF">K452DRAFT_111293</name>
</gene>
<keyword evidence="2" id="KW-1185">Reference proteome</keyword>
<dbReference type="GeneID" id="54292523"/>
<protein>
    <submittedName>
        <fullName evidence="1">Uncharacterized protein</fullName>
    </submittedName>
</protein>
<proteinExistence type="predicted"/>
<evidence type="ECO:0000313" key="2">
    <source>
        <dbReference type="Proteomes" id="UP000799438"/>
    </source>
</evidence>
<dbReference type="EMBL" id="ML995504">
    <property type="protein sequence ID" value="KAF2137285.1"/>
    <property type="molecule type" value="Genomic_DNA"/>
</dbReference>
<sequence length="151" mass="16796">MVIPASVETRGYLVFPAAWETVDWTVLQWGPSYPAHRVLHVAVGSSVTSMCCGHVLRLSADACACWPTPAFHPPQCLLYYVHCTSCRTSVLFGWDARHDFLYSCLGSLCMPLMAGVPESVRSWVRSVVRCWHEFLCHFLGSLCTSAVSQNL</sequence>
<dbReference type="AlphaFoldDB" id="A0A6A6B1Z8"/>
<dbReference type="Proteomes" id="UP000799438">
    <property type="component" value="Unassembled WGS sequence"/>
</dbReference>
<reference evidence="1" key="1">
    <citation type="journal article" date="2020" name="Stud. Mycol.">
        <title>101 Dothideomycetes genomes: a test case for predicting lifestyles and emergence of pathogens.</title>
        <authorList>
            <person name="Haridas S."/>
            <person name="Albert R."/>
            <person name="Binder M."/>
            <person name="Bloem J."/>
            <person name="Labutti K."/>
            <person name="Salamov A."/>
            <person name="Andreopoulos B."/>
            <person name="Baker S."/>
            <person name="Barry K."/>
            <person name="Bills G."/>
            <person name="Bluhm B."/>
            <person name="Cannon C."/>
            <person name="Castanera R."/>
            <person name="Culley D."/>
            <person name="Daum C."/>
            <person name="Ezra D."/>
            <person name="Gonzalez J."/>
            <person name="Henrissat B."/>
            <person name="Kuo A."/>
            <person name="Liang C."/>
            <person name="Lipzen A."/>
            <person name="Lutzoni F."/>
            <person name="Magnuson J."/>
            <person name="Mondo S."/>
            <person name="Nolan M."/>
            <person name="Ohm R."/>
            <person name="Pangilinan J."/>
            <person name="Park H.-J."/>
            <person name="Ramirez L."/>
            <person name="Alfaro M."/>
            <person name="Sun H."/>
            <person name="Tritt A."/>
            <person name="Yoshinaga Y."/>
            <person name="Zwiers L.-H."/>
            <person name="Turgeon B."/>
            <person name="Goodwin S."/>
            <person name="Spatafora J."/>
            <person name="Crous P."/>
            <person name="Grigoriev I."/>
        </authorList>
    </citation>
    <scope>NUCLEOTIDE SEQUENCE</scope>
    <source>
        <strain evidence="1">CBS 121167</strain>
    </source>
</reference>
<evidence type="ECO:0000313" key="1">
    <source>
        <dbReference type="EMBL" id="KAF2137285.1"/>
    </source>
</evidence>
<accession>A0A6A6B1Z8</accession>